<dbReference type="InterPro" id="IPR018971">
    <property type="entry name" value="DUF1997"/>
</dbReference>
<proteinExistence type="predicted"/>
<name>A0A1Y5INU4_OSTTA</name>
<organism evidence="1">
    <name type="scientific">Ostreococcus tauri</name>
    <name type="common">Marine green alga</name>
    <dbReference type="NCBI Taxonomy" id="70448"/>
    <lineage>
        <taxon>Eukaryota</taxon>
        <taxon>Viridiplantae</taxon>
        <taxon>Chlorophyta</taxon>
        <taxon>Mamiellophyceae</taxon>
        <taxon>Mamiellales</taxon>
        <taxon>Bathycoccaceae</taxon>
        <taxon>Ostreococcus</taxon>
    </lineage>
</organism>
<protein>
    <submittedName>
        <fullName evidence="1">Uncharacterized protein</fullName>
    </submittedName>
</protein>
<dbReference type="EMBL" id="KZ155774">
    <property type="protein sequence ID" value="OUS48615.1"/>
    <property type="molecule type" value="Genomic_DNA"/>
</dbReference>
<dbReference type="AlphaFoldDB" id="A0A1Y5INU4"/>
<dbReference type="Pfam" id="PF09366">
    <property type="entry name" value="DUF1997"/>
    <property type="match status" value="1"/>
</dbReference>
<dbReference type="Proteomes" id="UP000195557">
    <property type="component" value="Unassembled WGS sequence"/>
</dbReference>
<sequence length="183" mass="19830">MRSSVTSTSVRAWLEDPVNFVGVVFGVADVTEVAKESERGGRAFLVRVRPRELFKWEISPEFAIEAVRASGDGGARLIGDELRFGGDRARLPPGFRSMGVWARIDAVVSVDEENSTEDETTVRTEVNVRVAAEIPRLLRAIPGFSSAATMTIGRSIDIVGGSIEEATQATYDAWAAKRASEAD</sequence>
<reference evidence="1" key="1">
    <citation type="submission" date="2017-04" db="EMBL/GenBank/DDBJ databases">
        <title>Population genomics of picophytoplankton unveils novel chromosome hypervariability.</title>
        <authorList>
            <consortium name="DOE Joint Genome Institute"/>
            <person name="Blanc-Mathieu R."/>
            <person name="Krasovec M."/>
            <person name="Hebrard M."/>
            <person name="Yau S."/>
            <person name="Desgranges E."/>
            <person name="Martin J."/>
            <person name="Schackwitz W."/>
            <person name="Kuo A."/>
            <person name="Salin G."/>
            <person name="Donnadieu C."/>
            <person name="Desdevises Y."/>
            <person name="Sanchez-Ferandin S."/>
            <person name="Moreau H."/>
            <person name="Rivals E."/>
            <person name="Grigoriev I.V."/>
            <person name="Grimsley N."/>
            <person name="Eyre-Walker A."/>
            <person name="Piganeau G."/>
        </authorList>
    </citation>
    <scope>NUCLEOTIDE SEQUENCE [LARGE SCALE GENOMIC DNA]</scope>
    <source>
        <strain evidence="1">RCC 1115</strain>
    </source>
</reference>
<gene>
    <name evidence="1" type="ORF">BE221DRAFT_144314</name>
</gene>
<accession>A0A1Y5INU4</accession>
<evidence type="ECO:0000313" key="1">
    <source>
        <dbReference type="EMBL" id="OUS48615.1"/>
    </source>
</evidence>